<dbReference type="EMBL" id="CP010310">
    <property type="protein sequence ID" value="AJC19487.1"/>
    <property type="molecule type" value="Genomic_DNA"/>
</dbReference>
<organism evidence="4 6">
    <name type="scientific">Pandoraea pulmonicola</name>
    <dbReference type="NCBI Taxonomy" id="93221"/>
    <lineage>
        <taxon>Bacteria</taxon>
        <taxon>Pseudomonadati</taxon>
        <taxon>Pseudomonadota</taxon>
        <taxon>Betaproteobacteria</taxon>
        <taxon>Burkholderiales</taxon>
        <taxon>Burkholderiaceae</taxon>
        <taxon>Pandoraea</taxon>
    </lineage>
</organism>
<dbReference type="Proteomes" id="UP000254589">
    <property type="component" value="Unassembled WGS sequence"/>
</dbReference>
<keyword evidence="1" id="KW-0560">Oxidoreductase</keyword>
<dbReference type="AlphaFoldDB" id="A0AAJ5D2D7"/>
<dbReference type="Gene3D" id="3.40.50.11810">
    <property type="match status" value="1"/>
</dbReference>
<dbReference type="RefSeq" id="WP_039404679.1">
    <property type="nucleotide sequence ID" value="NZ_CP010310.2"/>
</dbReference>
<dbReference type="InterPro" id="IPR004017">
    <property type="entry name" value="Cys_rich_dom"/>
</dbReference>
<evidence type="ECO:0000313" key="5">
    <source>
        <dbReference type="Proteomes" id="UP000035086"/>
    </source>
</evidence>
<evidence type="ECO:0000259" key="2">
    <source>
        <dbReference type="Pfam" id="PF02754"/>
    </source>
</evidence>
<evidence type="ECO:0000256" key="1">
    <source>
        <dbReference type="ARBA" id="ARBA00023002"/>
    </source>
</evidence>
<dbReference type="Proteomes" id="UP000035086">
    <property type="component" value="Chromosome"/>
</dbReference>
<reference evidence="5" key="1">
    <citation type="submission" date="2014-12" db="EMBL/GenBank/DDBJ databases">
        <title>Complete Genome Sequencing of Pandoraea pulmonicola DSM 16583.</title>
        <authorList>
            <person name="Chan K.-G."/>
        </authorList>
    </citation>
    <scope>NUCLEOTIDE SEQUENCE [LARGE SCALE GENOMIC DNA]</scope>
    <source>
        <strain evidence="5">DSM 16583</strain>
    </source>
</reference>
<dbReference type="Gene3D" id="1.20.1050.140">
    <property type="match status" value="1"/>
</dbReference>
<proteinExistence type="predicted"/>
<reference evidence="3" key="2">
    <citation type="submission" date="2016-11" db="EMBL/GenBank/DDBJ databases">
        <title>Complete Genome Sequencing of Pandoraea pulmonicola DSM 16583.</title>
        <authorList>
            <person name="Chan K.-G."/>
        </authorList>
    </citation>
    <scope>NUCLEOTIDE SEQUENCE</scope>
    <source>
        <strain evidence="3">DSM 16583</strain>
    </source>
</reference>
<evidence type="ECO:0000313" key="3">
    <source>
        <dbReference type="EMBL" id="AJC19487.1"/>
    </source>
</evidence>
<name>A0AAJ5D2D7_PANPU</name>
<dbReference type="GO" id="GO:0016491">
    <property type="term" value="F:oxidoreductase activity"/>
    <property type="evidence" value="ECO:0007669"/>
    <property type="project" value="UniProtKB-KW"/>
</dbReference>
<dbReference type="EMBL" id="UGSJ01000001">
    <property type="protein sequence ID" value="SUA92465.1"/>
    <property type="molecule type" value="Genomic_DNA"/>
</dbReference>
<evidence type="ECO:0000313" key="4">
    <source>
        <dbReference type="EMBL" id="SUA92465.1"/>
    </source>
</evidence>
<dbReference type="InterPro" id="IPR051278">
    <property type="entry name" value="HdrB/HdrD_reductase"/>
</dbReference>
<dbReference type="KEGG" id="ppul:RO07_01470"/>
<feature type="domain" description="Cysteine-rich" evidence="2">
    <location>
        <begin position="147"/>
        <end position="237"/>
    </location>
</feature>
<gene>
    <name evidence="4" type="ORF">NCTC13159_03997</name>
    <name evidence="3" type="ORF">RO07_01470</name>
</gene>
<dbReference type="PANTHER" id="PTHR42947">
    <property type="entry name" value="COB--COM HETERODISULFIDE REDUCTASE SUBUNIT B 1"/>
    <property type="match status" value="1"/>
</dbReference>
<evidence type="ECO:0000313" key="6">
    <source>
        <dbReference type="Proteomes" id="UP000254589"/>
    </source>
</evidence>
<feature type="domain" description="Cysteine-rich" evidence="2">
    <location>
        <begin position="3"/>
        <end position="84"/>
    </location>
</feature>
<dbReference type="Pfam" id="PF02754">
    <property type="entry name" value="CCG"/>
    <property type="match status" value="2"/>
</dbReference>
<sequence length="296" mass="32475">MKIAFYPGCSARTTCGELGAATHAVADRLGIALETLHSATCTGSREIRAADEERFLTLNLRIVALAEAKGLDLMTVCNTCTLNLMEAKQRADRDPELRTRINRRLADEGLTYRGTARVTHFLWYLLEEVGEARLRSLVTTPLSEHRIAAFYGCHIVRPPSLFQDTDAREVQSIETLAQILGCTTVDYSGRTECCGFHCSAQSDVIPIKLSGRHVASAKRAGADAMVTPCPLCHTVLDTYQDDMARNLGQPLDVPVLHLPQLVGLALGIDAKTLGLHRHVVPAQAPWRRVIPLRAQT</sequence>
<protein>
    <submittedName>
        <fullName evidence="4">Sn-glycerol-3-phosphate dehydrogenase subunit C</fullName>
    </submittedName>
</protein>
<keyword evidence="5" id="KW-1185">Reference proteome</keyword>
<dbReference type="PANTHER" id="PTHR42947:SF1">
    <property type="entry name" value="COB--COM HETERODISULFIDE REDUCTASE SUBUNIT B 1"/>
    <property type="match status" value="1"/>
</dbReference>
<reference evidence="4 6" key="3">
    <citation type="submission" date="2018-06" db="EMBL/GenBank/DDBJ databases">
        <authorList>
            <consortium name="Pathogen Informatics"/>
            <person name="Doyle S."/>
        </authorList>
    </citation>
    <scope>NUCLEOTIDE SEQUENCE [LARGE SCALE GENOMIC DNA]</scope>
    <source>
        <strain evidence="4 6">NCTC13159</strain>
    </source>
</reference>
<accession>A0AAJ5D2D7</accession>